<dbReference type="AlphaFoldDB" id="A0ABD3M8N8"/>
<keyword evidence="2" id="KW-1185">Reference proteome</keyword>
<comment type="caution">
    <text evidence="1">The sequence shown here is derived from an EMBL/GenBank/DDBJ whole genome shotgun (WGS) entry which is preliminary data.</text>
</comment>
<dbReference type="Proteomes" id="UP001530293">
    <property type="component" value="Unassembled WGS sequence"/>
</dbReference>
<evidence type="ECO:0000313" key="1">
    <source>
        <dbReference type="EMBL" id="KAL3760374.1"/>
    </source>
</evidence>
<sequence length="692" mass="77068">MSFLDNDSRQQLAGYQAPDVQCNGITDDQMRRLLANDPVVGGLCVERLWWNDPYENGGNIHRALSGSTHLRMLKYNWHADESYPDVLTFFTWVAANRSIEHFHLMDDNGFGYLVAADGDDYDGLHIFEVLAPFFEKNMNPRCIEFEDFFRSWSVPYLISALSKTNRLERLALQCNIGDEAAAHLIFAMNSMPGLINLVELCFTGAGIGRKSCQALRRLLTNPMFKIHLLDLGDNHIDDKSMKIPTKALVQNNTIKVLHLHFNSLVTSLGWSELSAYLSNSECSLQKLVLTAIDIAYTGASSLVNSLALNNTLKCLDLEIYASHHEKRIAWHIISPFFRSPNSALERLDLNLGHIDDEGALLAIAILLAENKSLKALSLSDSISITPAGWTRCFQLLLDSGSKSNVEKLVFDATNIDGVGAALFANWLVAQTSLKELIFSSNSSITASGWIQCFGVWAESEIALEKLVIWNTNIDDSGAALLIDSLGKTTASNMISLHLCDNNGITTNLLPSIVDVLLQSASFPKLKELGIDILDDDFLSGIAAAMAYNTNLEVLTCYSEASRWRWRAMENALCNNSSIDKIFYHSNHTLHTYSENEEWDGLRSVDDVADSVGNALCYLLEINNCKNKAEVVRTKILQFYFSDVANIRPAFDGVAMSVLPTAIEWIGRDQLGFSTLYFLIRDMPSHFVCNLMP</sequence>
<dbReference type="EMBL" id="JALLBG020000187">
    <property type="protein sequence ID" value="KAL3760374.1"/>
    <property type="molecule type" value="Genomic_DNA"/>
</dbReference>
<gene>
    <name evidence="1" type="ORF">ACHAWU_006166</name>
</gene>
<reference evidence="1 2" key="1">
    <citation type="submission" date="2024-10" db="EMBL/GenBank/DDBJ databases">
        <title>Updated reference genomes for cyclostephanoid diatoms.</title>
        <authorList>
            <person name="Roberts W.R."/>
            <person name="Alverson A.J."/>
        </authorList>
    </citation>
    <scope>NUCLEOTIDE SEQUENCE [LARGE SCALE GENOMIC DNA]</scope>
    <source>
        <strain evidence="1 2">AJA232-27</strain>
    </source>
</reference>
<organism evidence="1 2">
    <name type="scientific">Discostella pseudostelligera</name>
    <dbReference type="NCBI Taxonomy" id="259834"/>
    <lineage>
        <taxon>Eukaryota</taxon>
        <taxon>Sar</taxon>
        <taxon>Stramenopiles</taxon>
        <taxon>Ochrophyta</taxon>
        <taxon>Bacillariophyta</taxon>
        <taxon>Coscinodiscophyceae</taxon>
        <taxon>Thalassiosirophycidae</taxon>
        <taxon>Stephanodiscales</taxon>
        <taxon>Stephanodiscaceae</taxon>
        <taxon>Discostella</taxon>
    </lineage>
</organism>
<dbReference type="PANTHER" id="PTHR47679:SF2">
    <property type="entry name" value="C-TERMINAL OF ROC (COR) DOMAIN-CONTAINING PROTEIN"/>
    <property type="match status" value="1"/>
</dbReference>
<protein>
    <submittedName>
        <fullName evidence="1">Uncharacterized protein</fullName>
    </submittedName>
</protein>
<dbReference type="InterPro" id="IPR032675">
    <property type="entry name" value="LRR_dom_sf"/>
</dbReference>
<evidence type="ECO:0000313" key="2">
    <source>
        <dbReference type="Proteomes" id="UP001530293"/>
    </source>
</evidence>
<dbReference type="PANTHER" id="PTHR47679">
    <property type="entry name" value="PROTEIN TORNADO 1"/>
    <property type="match status" value="1"/>
</dbReference>
<accession>A0ABD3M8N8</accession>
<dbReference type="SUPFAM" id="SSF52047">
    <property type="entry name" value="RNI-like"/>
    <property type="match status" value="2"/>
</dbReference>
<name>A0ABD3M8N8_9STRA</name>
<proteinExistence type="predicted"/>
<dbReference type="Gene3D" id="3.80.10.10">
    <property type="entry name" value="Ribonuclease Inhibitor"/>
    <property type="match status" value="3"/>
</dbReference>